<feature type="coiled-coil region" evidence="1">
    <location>
        <begin position="304"/>
        <end position="331"/>
    </location>
</feature>
<name>A0A813EN50_POLGL</name>
<feature type="non-terminal residue" evidence="3">
    <location>
        <position position="508"/>
    </location>
</feature>
<dbReference type="AlphaFoldDB" id="A0A813EN50"/>
<keyword evidence="4" id="KW-1185">Reference proteome</keyword>
<keyword evidence="1" id="KW-0175">Coiled coil</keyword>
<evidence type="ECO:0000313" key="3">
    <source>
        <dbReference type="EMBL" id="CAE8599798.1"/>
    </source>
</evidence>
<evidence type="ECO:0000313" key="4">
    <source>
        <dbReference type="Proteomes" id="UP000654075"/>
    </source>
</evidence>
<feature type="compositionally biased region" description="Low complexity" evidence="2">
    <location>
        <begin position="439"/>
        <end position="451"/>
    </location>
</feature>
<dbReference type="Proteomes" id="UP000654075">
    <property type="component" value="Unassembled WGS sequence"/>
</dbReference>
<gene>
    <name evidence="3" type="ORF">PGLA1383_LOCUS18140</name>
</gene>
<accession>A0A813EN50</accession>
<organism evidence="3 4">
    <name type="scientific">Polarella glacialis</name>
    <name type="common">Dinoflagellate</name>
    <dbReference type="NCBI Taxonomy" id="89957"/>
    <lineage>
        <taxon>Eukaryota</taxon>
        <taxon>Sar</taxon>
        <taxon>Alveolata</taxon>
        <taxon>Dinophyceae</taxon>
        <taxon>Suessiales</taxon>
        <taxon>Suessiaceae</taxon>
        <taxon>Polarella</taxon>
    </lineage>
</organism>
<feature type="region of interest" description="Disordered" evidence="2">
    <location>
        <begin position="485"/>
        <end position="508"/>
    </location>
</feature>
<dbReference type="Gene3D" id="1.20.5.340">
    <property type="match status" value="1"/>
</dbReference>
<feature type="compositionally biased region" description="Acidic residues" evidence="2">
    <location>
        <begin position="498"/>
        <end position="508"/>
    </location>
</feature>
<evidence type="ECO:0000256" key="1">
    <source>
        <dbReference type="SAM" id="Coils"/>
    </source>
</evidence>
<evidence type="ECO:0000256" key="2">
    <source>
        <dbReference type="SAM" id="MobiDB-lite"/>
    </source>
</evidence>
<comment type="caution">
    <text evidence="3">The sequence shown here is derived from an EMBL/GenBank/DDBJ whole genome shotgun (WGS) entry which is preliminary data.</text>
</comment>
<dbReference type="OrthoDB" id="418789at2759"/>
<proteinExistence type="predicted"/>
<feature type="non-terminal residue" evidence="3">
    <location>
        <position position="1"/>
    </location>
</feature>
<feature type="region of interest" description="Disordered" evidence="2">
    <location>
        <begin position="433"/>
        <end position="459"/>
    </location>
</feature>
<sequence length="508" mass="55328">QARRVTSPQAASQLLAQWVERSDGGHGSFTLGSARGRDHGVAEPLSFFQALLKSQALEMILEVCGRVPSLRQELTSGGAEEPPLSLALRSLVERLLLPGAMAVWPTLLEVLLASGAADEAADRASKAGKTLPEFRCGGWARRALALVKRRWQNEALPAALRCLDRKLTALVCKPTPEDKRSSADLLGPAADGKRMSKSGIRAAVARDELKRFEGEAARLRSRTELLCDACARLEVAESSTATDMPEVEQLINDADAMLSALDSGVKELIGEQECLKSSLDEVSCGLALQKAEFQDTLASFATKRDTLQEERAILARRLEEVQMQLDQVDEATASYHKKSREIEAQLRDTTKHFEEKIAGSFCQQKRLADEKLRAVSCKATAHTALDVVSTEEKRRSSDLGTQVRRRGAELRRTCANYIRQERSRMDAAASWEAIAQRASEGSQPSSSSNSSPKVEQAWREAQDIVQRALPLLRACAPPRRIVAAQVPAGGSGSNPEASLDEVDGSVHE</sequence>
<protein>
    <submittedName>
        <fullName evidence="3">Uncharacterized protein</fullName>
    </submittedName>
</protein>
<reference evidence="3" key="1">
    <citation type="submission" date="2021-02" db="EMBL/GenBank/DDBJ databases">
        <authorList>
            <person name="Dougan E. K."/>
            <person name="Rhodes N."/>
            <person name="Thang M."/>
            <person name="Chan C."/>
        </authorList>
    </citation>
    <scope>NUCLEOTIDE SEQUENCE</scope>
</reference>
<dbReference type="EMBL" id="CAJNNV010011489">
    <property type="protein sequence ID" value="CAE8599798.1"/>
    <property type="molecule type" value="Genomic_DNA"/>
</dbReference>